<name>A0ABN2IS38_9MICO</name>
<sequence>MRPPVTPPEPVGPSPDRPGLLKVVAAGVALEALLLVAAAATVGVELVSGGSGSVGVSVFLVLFFLGVAWALVAATRVLWRGRHGGRAPLVVWQVMQGLVGFSLLTGGVTWAVLAGVALVVVAAVVLVALMTRRVVDATSG</sequence>
<dbReference type="Proteomes" id="UP001501138">
    <property type="component" value="Unassembled WGS sequence"/>
</dbReference>
<keyword evidence="3" id="KW-1185">Reference proteome</keyword>
<keyword evidence="1" id="KW-0472">Membrane</keyword>
<dbReference type="EMBL" id="BAAAPM010000002">
    <property type="protein sequence ID" value="GAA1710657.1"/>
    <property type="molecule type" value="Genomic_DNA"/>
</dbReference>
<evidence type="ECO:0008006" key="4">
    <source>
        <dbReference type="Google" id="ProtNLM"/>
    </source>
</evidence>
<proteinExistence type="predicted"/>
<dbReference type="RefSeq" id="WP_344245080.1">
    <property type="nucleotide sequence ID" value="NZ_BAAAPM010000002.1"/>
</dbReference>
<accession>A0ABN2IS38</accession>
<reference evidence="2 3" key="1">
    <citation type="journal article" date="2019" name="Int. J. Syst. Evol. Microbiol.">
        <title>The Global Catalogue of Microorganisms (GCM) 10K type strain sequencing project: providing services to taxonomists for standard genome sequencing and annotation.</title>
        <authorList>
            <consortium name="The Broad Institute Genomics Platform"/>
            <consortium name="The Broad Institute Genome Sequencing Center for Infectious Disease"/>
            <person name="Wu L."/>
            <person name="Ma J."/>
        </authorList>
    </citation>
    <scope>NUCLEOTIDE SEQUENCE [LARGE SCALE GENOMIC DNA]</scope>
    <source>
        <strain evidence="2 3">JCM 15589</strain>
    </source>
</reference>
<protein>
    <recommendedName>
        <fullName evidence="4">Integral membrane protein</fullName>
    </recommendedName>
</protein>
<gene>
    <name evidence="2" type="ORF">GCM10009809_03790</name>
</gene>
<comment type="caution">
    <text evidence="2">The sequence shown here is derived from an EMBL/GenBank/DDBJ whole genome shotgun (WGS) entry which is preliminary data.</text>
</comment>
<evidence type="ECO:0000256" key="1">
    <source>
        <dbReference type="SAM" id="Phobius"/>
    </source>
</evidence>
<feature type="transmembrane region" description="Helical" evidence="1">
    <location>
        <begin position="20"/>
        <end position="42"/>
    </location>
</feature>
<keyword evidence="1" id="KW-0812">Transmembrane</keyword>
<organism evidence="2 3">
    <name type="scientific">Isoptericola hypogeus</name>
    <dbReference type="NCBI Taxonomy" id="300179"/>
    <lineage>
        <taxon>Bacteria</taxon>
        <taxon>Bacillati</taxon>
        <taxon>Actinomycetota</taxon>
        <taxon>Actinomycetes</taxon>
        <taxon>Micrococcales</taxon>
        <taxon>Promicromonosporaceae</taxon>
        <taxon>Isoptericola</taxon>
    </lineage>
</organism>
<evidence type="ECO:0000313" key="2">
    <source>
        <dbReference type="EMBL" id="GAA1710657.1"/>
    </source>
</evidence>
<keyword evidence="1" id="KW-1133">Transmembrane helix</keyword>
<feature type="transmembrane region" description="Helical" evidence="1">
    <location>
        <begin position="54"/>
        <end position="75"/>
    </location>
</feature>
<evidence type="ECO:0000313" key="3">
    <source>
        <dbReference type="Proteomes" id="UP001501138"/>
    </source>
</evidence>
<feature type="transmembrane region" description="Helical" evidence="1">
    <location>
        <begin position="110"/>
        <end position="130"/>
    </location>
</feature>